<evidence type="ECO:0000313" key="9">
    <source>
        <dbReference type="EMBL" id="PRY50365.1"/>
    </source>
</evidence>
<keyword evidence="3 7" id="KW-0963">Cytoplasm</keyword>
<dbReference type="InterPro" id="IPR030048">
    <property type="entry name" value="SurE"/>
</dbReference>
<dbReference type="GO" id="GO:0000166">
    <property type="term" value="F:nucleotide binding"/>
    <property type="evidence" value="ECO:0007669"/>
    <property type="project" value="UniProtKB-KW"/>
</dbReference>
<dbReference type="Pfam" id="PF01975">
    <property type="entry name" value="SurE"/>
    <property type="match status" value="1"/>
</dbReference>
<dbReference type="InterPro" id="IPR002828">
    <property type="entry name" value="SurE-like_Pase/nucleotidase"/>
</dbReference>
<feature type="binding site" evidence="7">
    <location>
        <position position="24"/>
    </location>
    <ligand>
        <name>a divalent metal cation</name>
        <dbReference type="ChEBI" id="CHEBI:60240"/>
    </ligand>
</feature>
<proteinExistence type="inferred from homology"/>
<dbReference type="GO" id="GO:0008254">
    <property type="term" value="F:3'-nucleotidase activity"/>
    <property type="evidence" value="ECO:0007669"/>
    <property type="project" value="TreeGrafter"/>
</dbReference>
<evidence type="ECO:0000313" key="10">
    <source>
        <dbReference type="Proteomes" id="UP000238034"/>
    </source>
</evidence>
<evidence type="ECO:0000256" key="1">
    <source>
        <dbReference type="ARBA" id="ARBA00000815"/>
    </source>
</evidence>
<dbReference type="HAMAP" id="MF_00060">
    <property type="entry name" value="SurE"/>
    <property type="match status" value="1"/>
</dbReference>
<dbReference type="InterPro" id="IPR036523">
    <property type="entry name" value="SurE-like_sf"/>
</dbReference>
<keyword evidence="5 7" id="KW-0547">Nucleotide-binding</keyword>
<evidence type="ECO:0000256" key="4">
    <source>
        <dbReference type="ARBA" id="ARBA00022723"/>
    </source>
</evidence>
<name>A0A2T0TXF6_9SPHI</name>
<sequence>MTEVFWLALRRNIYTMRILITNDDGIYSPGIAALARIAQKFGEVRVVAPDVEQSSMGHAVTHSRPLSYKKSPIEFPGIEAYRVNGTPADCVALGTHLWSKTDVVLSGINMGPNLGNGMWHSGTLAAAKQAVLFGIKGIALSTPVGKTEPDFKKLESFVEKTLALLLEDSKLSLYNVNFPENPEGMRYTRQSVRLYDGTIIPGQDPLGRKHYWFTVSPLEPAEEGTDRWAVENNLVSITPLRLDLTNEAELAKALQSNDLAI</sequence>
<dbReference type="Proteomes" id="UP000238034">
    <property type="component" value="Unassembled WGS sequence"/>
</dbReference>
<feature type="binding site" evidence="7">
    <location>
        <position position="54"/>
    </location>
    <ligand>
        <name>a divalent metal cation</name>
        <dbReference type="ChEBI" id="CHEBI:60240"/>
    </ligand>
</feature>
<keyword evidence="10" id="KW-1185">Reference proteome</keyword>
<accession>A0A2T0TXF6</accession>
<comment type="subcellular location">
    <subcellularLocation>
        <location evidence="7">Cytoplasm</location>
    </subcellularLocation>
</comment>
<organism evidence="9 10">
    <name type="scientific">Arcticibacter pallidicorallinus</name>
    <dbReference type="NCBI Taxonomy" id="1259464"/>
    <lineage>
        <taxon>Bacteria</taxon>
        <taxon>Pseudomonadati</taxon>
        <taxon>Bacteroidota</taxon>
        <taxon>Sphingobacteriia</taxon>
        <taxon>Sphingobacteriales</taxon>
        <taxon>Sphingobacteriaceae</taxon>
        <taxon>Arcticibacter</taxon>
    </lineage>
</organism>
<dbReference type="GO" id="GO:0004309">
    <property type="term" value="F:exopolyphosphatase activity"/>
    <property type="evidence" value="ECO:0007669"/>
    <property type="project" value="TreeGrafter"/>
</dbReference>
<evidence type="ECO:0000256" key="7">
    <source>
        <dbReference type="HAMAP-Rule" id="MF_00060"/>
    </source>
</evidence>
<evidence type="ECO:0000256" key="3">
    <source>
        <dbReference type="ARBA" id="ARBA00022490"/>
    </source>
</evidence>
<comment type="function">
    <text evidence="7">Nucleotidase that shows phosphatase activity on nucleoside 5'-monophosphates.</text>
</comment>
<dbReference type="SUPFAM" id="SSF64167">
    <property type="entry name" value="SurE-like"/>
    <property type="match status" value="1"/>
</dbReference>
<dbReference type="EMBL" id="PVTH01000009">
    <property type="protein sequence ID" value="PRY50365.1"/>
    <property type="molecule type" value="Genomic_DNA"/>
</dbReference>
<feature type="binding site" evidence="7">
    <location>
        <position position="109"/>
    </location>
    <ligand>
        <name>a divalent metal cation</name>
        <dbReference type="ChEBI" id="CHEBI:60240"/>
    </ligand>
</feature>
<evidence type="ECO:0000256" key="2">
    <source>
        <dbReference type="ARBA" id="ARBA00011062"/>
    </source>
</evidence>
<dbReference type="GO" id="GO:0005737">
    <property type="term" value="C:cytoplasm"/>
    <property type="evidence" value="ECO:0007669"/>
    <property type="project" value="UniProtKB-SubCell"/>
</dbReference>
<evidence type="ECO:0000256" key="6">
    <source>
        <dbReference type="ARBA" id="ARBA00022801"/>
    </source>
</evidence>
<keyword evidence="6 7" id="KW-0378">Hydrolase</keyword>
<reference evidence="9 10" key="1">
    <citation type="submission" date="2018-03" db="EMBL/GenBank/DDBJ databases">
        <title>Genomic Encyclopedia of Type Strains, Phase III (KMG-III): the genomes of soil and plant-associated and newly described type strains.</title>
        <authorList>
            <person name="Whitman W."/>
        </authorList>
    </citation>
    <scope>NUCLEOTIDE SEQUENCE [LARGE SCALE GENOMIC DNA]</scope>
    <source>
        <strain evidence="9 10">CGMCC 1.9313</strain>
    </source>
</reference>
<dbReference type="PANTHER" id="PTHR30457">
    <property type="entry name" value="5'-NUCLEOTIDASE SURE"/>
    <property type="match status" value="1"/>
</dbReference>
<keyword evidence="4 7" id="KW-0479">Metal-binding</keyword>
<comment type="similarity">
    <text evidence="2 7">Belongs to the SurE nucleotidase family.</text>
</comment>
<dbReference type="AlphaFoldDB" id="A0A2T0TXF6"/>
<dbReference type="GO" id="GO:0046872">
    <property type="term" value="F:metal ion binding"/>
    <property type="evidence" value="ECO:0007669"/>
    <property type="project" value="UniProtKB-UniRule"/>
</dbReference>
<comment type="catalytic activity">
    <reaction evidence="1 7">
        <text>a ribonucleoside 5'-phosphate + H2O = a ribonucleoside + phosphate</text>
        <dbReference type="Rhea" id="RHEA:12484"/>
        <dbReference type="ChEBI" id="CHEBI:15377"/>
        <dbReference type="ChEBI" id="CHEBI:18254"/>
        <dbReference type="ChEBI" id="CHEBI:43474"/>
        <dbReference type="ChEBI" id="CHEBI:58043"/>
        <dbReference type="EC" id="3.1.3.5"/>
    </reaction>
</comment>
<feature type="binding site" evidence="7">
    <location>
        <position position="23"/>
    </location>
    <ligand>
        <name>a divalent metal cation</name>
        <dbReference type="ChEBI" id="CHEBI:60240"/>
    </ligand>
</feature>
<comment type="cofactor">
    <cofactor evidence="7">
        <name>a divalent metal cation</name>
        <dbReference type="ChEBI" id="CHEBI:60240"/>
    </cofactor>
    <text evidence="7">Binds 1 divalent metal cation per subunit.</text>
</comment>
<protein>
    <recommendedName>
        <fullName evidence="7">5'-nucleotidase SurE</fullName>
        <ecNumber evidence="7">3.1.3.5</ecNumber>
    </recommendedName>
    <alternativeName>
        <fullName evidence="7">Nucleoside 5'-monophosphate phosphohydrolase</fullName>
    </alternativeName>
</protein>
<dbReference type="NCBIfam" id="TIGR00087">
    <property type="entry name" value="surE"/>
    <property type="match status" value="1"/>
</dbReference>
<dbReference type="PANTHER" id="PTHR30457:SF12">
    <property type="entry name" value="5'_3'-NUCLEOTIDASE SURE"/>
    <property type="match status" value="1"/>
</dbReference>
<dbReference type="EC" id="3.1.3.5" evidence="7"/>
<feature type="domain" description="Survival protein SurE-like phosphatase/nucleotidase" evidence="8">
    <location>
        <begin position="18"/>
        <end position="195"/>
    </location>
</feature>
<evidence type="ECO:0000256" key="5">
    <source>
        <dbReference type="ARBA" id="ARBA00022741"/>
    </source>
</evidence>
<evidence type="ECO:0000259" key="8">
    <source>
        <dbReference type="Pfam" id="PF01975"/>
    </source>
</evidence>
<gene>
    <name evidence="7" type="primary">surE</name>
    <name evidence="9" type="ORF">B0I27_10988</name>
</gene>
<dbReference type="Gene3D" id="3.40.1210.10">
    <property type="entry name" value="Survival protein SurE-like phosphatase/nucleotidase"/>
    <property type="match status" value="1"/>
</dbReference>
<comment type="caution">
    <text evidence="9">The sequence shown here is derived from an EMBL/GenBank/DDBJ whole genome shotgun (WGS) entry which is preliminary data.</text>
</comment>
<dbReference type="GO" id="GO:0008253">
    <property type="term" value="F:5'-nucleotidase activity"/>
    <property type="evidence" value="ECO:0007669"/>
    <property type="project" value="UniProtKB-UniRule"/>
</dbReference>